<evidence type="ECO:0000313" key="8">
    <source>
        <dbReference type="Proteomes" id="UP000254425"/>
    </source>
</evidence>
<dbReference type="InterPro" id="IPR050109">
    <property type="entry name" value="HTH-type_TetR-like_transc_reg"/>
</dbReference>
<evidence type="ECO:0000256" key="5">
    <source>
        <dbReference type="SAM" id="MobiDB-lite"/>
    </source>
</evidence>
<dbReference type="InterPro" id="IPR036271">
    <property type="entry name" value="Tet_transcr_reg_TetR-rel_C_sf"/>
</dbReference>
<keyword evidence="1" id="KW-0805">Transcription regulation</keyword>
<protein>
    <submittedName>
        <fullName evidence="7">TetR/AcrR family transcriptional regulator</fullName>
    </submittedName>
</protein>
<dbReference type="Pfam" id="PF00440">
    <property type="entry name" value="TetR_N"/>
    <property type="match status" value="1"/>
</dbReference>
<accession>A0A345XP85</accession>
<dbReference type="Gene3D" id="1.10.357.10">
    <property type="entry name" value="Tetracycline Repressor, domain 2"/>
    <property type="match status" value="1"/>
</dbReference>
<dbReference type="SUPFAM" id="SSF46689">
    <property type="entry name" value="Homeodomain-like"/>
    <property type="match status" value="1"/>
</dbReference>
<proteinExistence type="predicted"/>
<dbReference type="AlphaFoldDB" id="A0A345XP85"/>
<dbReference type="PROSITE" id="PS50977">
    <property type="entry name" value="HTH_TETR_2"/>
    <property type="match status" value="1"/>
</dbReference>
<gene>
    <name evidence="7" type="ORF">DVA86_13120</name>
</gene>
<dbReference type="EMBL" id="CP031320">
    <property type="protein sequence ID" value="AXK33451.1"/>
    <property type="molecule type" value="Genomic_DNA"/>
</dbReference>
<feature type="DNA-binding region" description="H-T-H motif" evidence="4">
    <location>
        <begin position="57"/>
        <end position="76"/>
    </location>
</feature>
<organism evidence="7 8">
    <name type="scientific">Streptomyces armeniacus</name>
    <dbReference type="NCBI Taxonomy" id="83291"/>
    <lineage>
        <taxon>Bacteria</taxon>
        <taxon>Bacillati</taxon>
        <taxon>Actinomycetota</taxon>
        <taxon>Actinomycetes</taxon>
        <taxon>Kitasatosporales</taxon>
        <taxon>Streptomycetaceae</taxon>
        <taxon>Streptomyces</taxon>
    </lineage>
</organism>
<keyword evidence="3" id="KW-0804">Transcription</keyword>
<feature type="region of interest" description="Disordered" evidence="5">
    <location>
        <begin position="12"/>
        <end position="31"/>
    </location>
</feature>
<evidence type="ECO:0000256" key="2">
    <source>
        <dbReference type="ARBA" id="ARBA00023125"/>
    </source>
</evidence>
<sequence length="224" mass="24947">MYHREYSVRYNRGVTRSPASRTQRRRYAPRRPREVRSAQIIDAAARLIAEHGWRGMTMERVAAEADVAKSVSYAIFESQAGLQRAVLLRAQEVTGDRVARALAAAREADGIAAAFHAGLGVYLESVAREPEISRLVLLPIEGAPDSVREAIRDGREQVRRRILAVVRTLLEREGAAELDAELISHLVRDNAEHLARLLLEQPGTFTPRRLTDATAALARFARHG</sequence>
<feature type="domain" description="HTH tetR-type" evidence="6">
    <location>
        <begin position="34"/>
        <end position="94"/>
    </location>
</feature>
<name>A0A345XP85_9ACTN</name>
<evidence type="ECO:0000256" key="4">
    <source>
        <dbReference type="PROSITE-ProRule" id="PRU00335"/>
    </source>
</evidence>
<evidence type="ECO:0000259" key="6">
    <source>
        <dbReference type="PROSITE" id="PS50977"/>
    </source>
</evidence>
<dbReference type="KEGG" id="sarm:DVA86_13120"/>
<keyword evidence="8" id="KW-1185">Reference proteome</keyword>
<keyword evidence="2 4" id="KW-0238">DNA-binding</keyword>
<reference evidence="7 8" key="1">
    <citation type="submission" date="2018-07" db="EMBL/GenBank/DDBJ databases">
        <title>Draft genome of the type strain Streptomyces armeniacus ATCC 15676.</title>
        <authorList>
            <person name="Labana P."/>
            <person name="Gosse J.T."/>
            <person name="Boddy C.N."/>
        </authorList>
    </citation>
    <scope>NUCLEOTIDE SEQUENCE [LARGE SCALE GENOMIC DNA]</scope>
    <source>
        <strain evidence="7 8">ATCC 15676</strain>
    </source>
</reference>
<evidence type="ECO:0000256" key="1">
    <source>
        <dbReference type="ARBA" id="ARBA00023015"/>
    </source>
</evidence>
<dbReference type="PANTHER" id="PTHR30055">
    <property type="entry name" value="HTH-TYPE TRANSCRIPTIONAL REGULATOR RUTR"/>
    <property type="match status" value="1"/>
</dbReference>
<dbReference type="InterPro" id="IPR001647">
    <property type="entry name" value="HTH_TetR"/>
</dbReference>
<dbReference type="SUPFAM" id="SSF48498">
    <property type="entry name" value="Tetracyclin repressor-like, C-terminal domain"/>
    <property type="match status" value="1"/>
</dbReference>
<evidence type="ECO:0000256" key="3">
    <source>
        <dbReference type="ARBA" id="ARBA00023163"/>
    </source>
</evidence>
<dbReference type="Proteomes" id="UP000254425">
    <property type="component" value="Chromosome"/>
</dbReference>
<evidence type="ECO:0000313" key="7">
    <source>
        <dbReference type="EMBL" id="AXK33451.1"/>
    </source>
</evidence>
<dbReference type="GO" id="GO:0000976">
    <property type="term" value="F:transcription cis-regulatory region binding"/>
    <property type="evidence" value="ECO:0007669"/>
    <property type="project" value="TreeGrafter"/>
</dbReference>
<dbReference type="PANTHER" id="PTHR30055:SF234">
    <property type="entry name" value="HTH-TYPE TRANSCRIPTIONAL REGULATOR BETI"/>
    <property type="match status" value="1"/>
</dbReference>
<dbReference type="GO" id="GO:0003700">
    <property type="term" value="F:DNA-binding transcription factor activity"/>
    <property type="evidence" value="ECO:0007669"/>
    <property type="project" value="TreeGrafter"/>
</dbReference>
<dbReference type="InterPro" id="IPR009057">
    <property type="entry name" value="Homeodomain-like_sf"/>
</dbReference>